<gene>
    <name evidence="3" type="ORF">DFR62_1129</name>
</gene>
<dbReference type="InterPro" id="IPR032250">
    <property type="entry name" value="DUF4825"/>
</dbReference>
<reference evidence="3 4" key="1">
    <citation type="submission" date="2018-10" db="EMBL/GenBank/DDBJ databases">
        <title>Genomic Encyclopedia of Type Strains, Phase IV (KMG-IV): sequencing the most valuable type-strain genomes for metagenomic binning, comparative biology and taxonomic classification.</title>
        <authorList>
            <person name="Goeker M."/>
        </authorList>
    </citation>
    <scope>NUCLEOTIDE SEQUENCE [LARGE SCALE GENOMIC DNA]</scope>
    <source>
        <strain evidence="3 4">DSM 20549</strain>
    </source>
</reference>
<name>A0A497YNG3_9BACL</name>
<accession>A0A497YNG3</accession>
<keyword evidence="4" id="KW-1185">Reference proteome</keyword>
<evidence type="ECO:0000313" key="3">
    <source>
        <dbReference type="EMBL" id="RLJ90971.1"/>
    </source>
</evidence>
<dbReference type="Pfam" id="PF16107">
    <property type="entry name" value="DUF4825"/>
    <property type="match status" value="1"/>
</dbReference>
<proteinExistence type="predicted"/>
<feature type="domain" description="DUF4825" evidence="2">
    <location>
        <begin position="32"/>
        <end position="122"/>
    </location>
</feature>
<dbReference type="Proteomes" id="UP000280791">
    <property type="component" value="Unassembled WGS sequence"/>
</dbReference>
<evidence type="ECO:0000256" key="1">
    <source>
        <dbReference type="SAM" id="SignalP"/>
    </source>
</evidence>
<dbReference type="OrthoDB" id="2352542at2"/>
<comment type="caution">
    <text evidence="3">The sequence shown here is derived from an EMBL/GenBank/DDBJ whole genome shotgun (WGS) entry which is preliminary data.</text>
</comment>
<evidence type="ECO:0000259" key="2">
    <source>
        <dbReference type="Pfam" id="PF16107"/>
    </source>
</evidence>
<protein>
    <submittedName>
        <fullName evidence="3">Uncharacterized protein DUF4825</fullName>
    </submittedName>
</protein>
<feature type="chain" id="PRO_5038547604" evidence="1">
    <location>
        <begin position="20"/>
        <end position="165"/>
    </location>
</feature>
<sequence>MRKILIAVMLLAASLFITGACSPLLEAEETDLLEYEGAVVGNNSAVLNTLNRLPGAEYFTGFELATKQQPYGITASYDWGQATPSDKETAAHNATYLFTLIDNVDWVQFDFDTGAGVEQYRLTREQLQAWYRVDLTGIDEQEKLEELLEQYLDDDQKIDALLTQS</sequence>
<dbReference type="EMBL" id="RCCP01000001">
    <property type="protein sequence ID" value="RLJ90971.1"/>
    <property type="molecule type" value="Genomic_DNA"/>
</dbReference>
<evidence type="ECO:0000313" key="4">
    <source>
        <dbReference type="Proteomes" id="UP000280791"/>
    </source>
</evidence>
<keyword evidence="1" id="KW-0732">Signal</keyword>
<organism evidence="3 4">
    <name type="scientific">Planococcus citreus</name>
    <dbReference type="NCBI Taxonomy" id="1373"/>
    <lineage>
        <taxon>Bacteria</taxon>
        <taxon>Bacillati</taxon>
        <taxon>Bacillota</taxon>
        <taxon>Bacilli</taxon>
        <taxon>Bacillales</taxon>
        <taxon>Caryophanaceae</taxon>
        <taxon>Planococcus</taxon>
    </lineage>
</organism>
<dbReference type="AlphaFoldDB" id="A0A497YNG3"/>
<dbReference type="RefSeq" id="WP_121298556.1">
    <property type="nucleotide sequence ID" value="NZ_QBEW01000007.1"/>
</dbReference>
<dbReference type="PROSITE" id="PS51257">
    <property type="entry name" value="PROKAR_LIPOPROTEIN"/>
    <property type="match status" value="1"/>
</dbReference>
<feature type="signal peptide" evidence="1">
    <location>
        <begin position="1"/>
        <end position="19"/>
    </location>
</feature>